<proteinExistence type="predicted"/>
<organism evidence="2 3">
    <name type="scientific">Mesorhabditis spiculigera</name>
    <dbReference type="NCBI Taxonomy" id="96644"/>
    <lineage>
        <taxon>Eukaryota</taxon>
        <taxon>Metazoa</taxon>
        <taxon>Ecdysozoa</taxon>
        <taxon>Nematoda</taxon>
        <taxon>Chromadorea</taxon>
        <taxon>Rhabditida</taxon>
        <taxon>Rhabditina</taxon>
        <taxon>Rhabditomorpha</taxon>
        <taxon>Rhabditoidea</taxon>
        <taxon>Rhabditidae</taxon>
        <taxon>Mesorhabditinae</taxon>
        <taxon>Mesorhabditis</taxon>
    </lineage>
</organism>
<keyword evidence="1" id="KW-0732">Signal</keyword>
<gene>
    <name evidence="2" type="ORF">MSPICULIGERA_LOCUS11625</name>
</gene>
<sequence>MRSAVCCVLFAGLAAVAMGTEIKCTVRTDCPDGYLCVNNVCIANPNGGTRLKRQWTCKVHGDCGERERCSGGRCVSMIDHPFPDQPHWVCASDSDCNPGDFCAGGQCQALDYDDKLNKESREGRKKRQGGPI</sequence>
<keyword evidence="3" id="KW-1185">Reference proteome</keyword>
<reference evidence="2" key="1">
    <citation type="submission" date="2023-06" db="EMBL/GenBank/DDBJ databases">
        <authorList>
            <person name="Delattre M."/>
        </authorList>
    </citation>
    <scope>NUCLEOTIDE SEQUENCE</scope>
    <source>
        <strain evidence="2">AF72</strain>
    </source>
</reference>
<protein>
    <recommendedName>
        <fullName evidence="4">Dickkopf N-terminal cysteine-rich domain-containing protein</fullName>
    </recommendedName>
</protein>
<evidence type="ECO:0000313" key="2">
    <source>
        <dbReference type="EMBL" id="CAJ0573262.1"/>
    </source>
</evidence>
<evidence type="ECO:0000256" key="1">
    <source>
        <dbReference type="SAM" id="SignalP"/>
    </source>
</evidence>
<dbReference type="EMBL" id="CATQJA010002617">
    <property type="protein sequence ID" value="CAJ0573262.1"/>
    <property type="molecule type" value="Genomic_DNA"/>
</dbReference>
<evidence type="ECO:0008006" key="4">
    <source>
        <dbReference type="Google" id="ProtNLM"/>
    </source>
</evidence>
<feature type="chain" id="PRO_5041428969" description="Dickkopf N-terminal cysteine-rich domain-containing protein" evidence="1">
    <location>
        <begin position="20"/>
        <end position="132"/>
    </location>
</feature>
<dbReference type="Proteomes" id="UP001177023">
    <property type="component" value="Unassembled WGS sequence"/>
</dbReference>
<accession>A0AA36CQ83</accession>
<evidence type="ECO:0000313" key="3">
    <source>
        <dbReference type="Proteomes" id="UP001177023"/>
    </source>
</evidence>
<name>A0AA36CQ83_9BILA</name>
<comment type="caution">
    <text evidence="2">The sequence shown here is derived from an EMBL/GenBank/DDBJ whole genome shotgun (WGS) entry which is preliminary data.</text>
</comment>
<dbReference type="AlphaFoldDB" id="A0AA36CQ83"/>
<feature type="non-terminal residue" evidence="2">
    <location>
        <position position="1"/>
    </location>
</feature>
<feature type="signal peptide" evidence="1">
    <location>
        <begin position="1"/>
        <end position="19"/>
    </location>
</feature>